<dbReference type="GO" id="GO:0005737">
    <property type="term" value="C:cytoplasm"/>
    <property type="evidence" value="ECO:0007669"/>
    <property type="project" value="TreeGrafter"/>
</dbReference>
<dbReference type="InterPro" id="IPR051531">
    <property type="entry name" value="N-acetyltransferase"/>
</dbReference>
<dbReference type="PANTHER" id="PTHR43792:SF9">
    <property type="entry name" value="RIBOSOMAL-PROTEIN-ALANINE ACETYLTRANSFERASE"/>
    <property type="match status" value="1"/>
</dbReference>
<dbReference type="EMBL" id="JPRI01000012">
    <property type="protein sequence ID" value="KFF23427.1"/>
    <property type="molecule type" value="Genomic_DNA"/>
</dbReference>
<feature type="domain" description="N-acetyltransferase" evidence="1">
    <location>
        <begin position="17"/>
        <end position="167"/>
    </location>
</feature>
<reference evidence="3" key="2">
    <citation type="submission" date="2016-11" db="EMBL/GenBank/DDBJ databases">
        <authorList>
            <person name="Jaros S."/>
            <person name="Januszkiewicz K."/>
            <person name="Wedrychowicz H."/>
        </authorList>
    </citation>
    <scope>NUCLEOTIDE SEQUENCE [LARGE SCALE GENOMIC DNA]</scope>
    <source>
        <strain evidence="3">YR203</strain>
    </source>
</reference>
<evidence type="ECO:0000313" key="3">
    <source>
        <dbReference type="EMBL" id="SHG26865.1"/>
    </source>
</evidence>
<dbReference type="EMBL" id="FQVE01000005">
    <property type="protein sequence ID" value="SHG26865.1"/>
    <property type="molecule type" value="Genomic_DNA"/>
</dbReference>
<dbReference type="Pfam" id="PF13302">
    <property type="entry name" value="Acetyltransf_3"/>
    <property type="match status" value="1"/>
</dbReference>
<organism evidence="3 5">
    <name type="scientific">Chryseobacterium vrystaatense</name>
    <dbReference type="NCBI Taxonomy" id="307480"/>
    <lineage>
        <taxon>Bacteria</taxon>
        <taxon>Pseudomonadati</taxon>
        <taxon>Bacteroidota</taxon>
        <taxon>Flavobacteriia</taxon>
        <taxon>Flavobacteriales</taxon>
        <taxon>Weeksellaceae</taxon>
        <taxon>Chryseobacterium group</taxon>
        <taxon>Chryseobacterium</taxon>
    </lineage>
</organism>
<dbReference type="Proteomes" id="UP000028719">
    <property type="component" value="Unassembled WGS sequence"/>
</dbReference>
<accession>A0A1M5IF37</accession>
<dbReference type="Gene3D" id="3.40.630.30">
    <property type="match status" value="1"/>
</dbReference>
<dbReference type="AlphaFoldDB" id="A0A1M5IF37"/>
<dbReference type="RefSeq" id="WP_034750442.1">
    <property type="nucleotide sequence ID" value="NZ_FQVE01000005.1"/>
</dbReference>
<gene>
    <name evidence="2" type="ORF">IW16_24480</name>
    <name evidence="3" type="ORF">SAMN02787073_3847</name>
</gene>
<keyword evidence="4" id="KW-1185">Reference proteome</keyword>
<sequence>MKQFQFNDFPNVTGSRVSLRQITDNDIPDLIEISFYDAVRAENVHQAAEMQARINQDCLDGNSIHWGIVDNETNRMVGTCGYYRGLDKGEGELGCVLLPQHYGKGYMTAGMSLAIDFGLHTMGLKRIWAATSLQNGPAIKLLERLGFVKTADVSDDEIEYEWRKNNDL</sequence>
<dbReference type="Proteomes" id="UP000184108">
    <property type="component" value="Unassembled WGS sequence"/>
</dbReference>
<dbReference type="OrthoDB" id="9811523at2"/>
<dbReference type="GO" id="GO:0008999">
    <property type="term" value="F:protein-N-terminal-alanine acetyltransferase activity"/>
    <property type="evidence" value="ECO:0007669"/>
    <property type="project" value="TreeGrafter"/>
</dbReference>
<protein>
    <submittedName>
        <fullName evidence="2">GCN5 family acetyltransferase</fullName>
    </submittedName>
    <submittedName>
        <fullName evidence="3">Ribosomal-protein-alanine N-acetyltransferase</fullName>
    </submittedName>
</protein>
<proteinExistence type="predicted"/>
<dbReference type="SUPFAM" id="SSF55729">
    <property type="entry name" value="Acyl-CoA N-acyltransferases (Nat)"/>
    <property type="match status" value="1"/>
</dbReference>
<reference evidence="5" key="3">
    <citation type="submission" date="2016-11" db="EMBL/GenBank/DDBJ databases">
        <authorList>
            <person name="Varghese N."/>
            <person name="Submissions S."/>
        </authorList>
    </citation>
    <scope>NUCLEOTIDE SEQUENCE [LARGE SCALE GENOMIC DNA]</scope>
    <source>
        <strain evidence="5">YR203</strain>
    </source>
</reference>
<dbReference type="InterPro" id="IPR016181">
    <property type="entry name" value="Acyl_CoA_acyltransferase"/>
</dbReference>
<dbReference type="PROSITE" id="PS51186">
    <property type="entry name" value="GNAT"/>
    <property type="match status" value="1"/>
</dbReference>
<dbReference type="InterPro" id="IPR000182">
    <property type="entry name" value="GNAT_dom"/>
</dbReference>
<reference evidence="2 4" key="1">
    <citation type="submission" date="2014-07" db="EMBL/GenBank/DDBJ databases">
        <title>Genome of Chryseobacterium vrystaatense LMG 22846.</title>
        <authorList>
            <person name="Pipes S.E."/>
            <person name="Stropko S.J."/>
            <person name="Newman J.D."/>
        </authorList>
    </citation>
    <scope>NUCLEOTIDE SEQUENCE [LARGE SCALE GENOMIC DNA]</scope>
    <source>
        <strain evidence="2 4">LMG 22846</strain>
    </source>
</reference>
<evidence type="ECO:0000313" key="2">
    <source>
        <dbReference type="EMBL" id="KFF23427.1"/>
    </source>
</evidence>
<keyword evidence="3" id="KW-0808">Transferase</keyword>
<evidence type="ECO:0000313" key="5">
    <source>
        <dbReference type="Proteomes" id="UP000184108"/>
    </source>
</evidence>
<name>A0A1M5IF37_9FLAO</name>
<evidence type="ECO:0000259" key="1">
    <source>
        <dbReference type="PROSITE" id="PS51186"/>
    </source>
</evidence>
<evidence type="ECO:0000313" key="4">
    <source>
        <dbReference type="Proteomes" id="UP000028719"/>
    </source>
</evidence>
<dbReference type="PANTHER" id="PTHR43792">
    <property type="entry name" value="GNAT FAMILY, PUTATIVE (AFU_ORTHOLOGUE AFUA_3G00765)-RELATED-RELATED"/>
    <property type="match status" value="1"/>
</dbReference>